<dbReference type="Gene3D" id="3.20.20.70">
    <property type="entry name" value="Aldolase class I"/>
    <property type="match status" value="1"/>
</dbReference>
<sequence length="267" mass="28810">GVERTVVGVVGQTYPELADELAVLEGVADVVPISRPYKLASREFKPEDTVIKVGDVTIGGGNTVIMAGQCSVDTEEQMMATARVVKEAGGHILRGGAFKPRTNPYAFRGLGEKGLQILEAAKAETGLPIISEVMDPRDVELVARYADILQLGSRNMQNFALLDEVGRSGKPVMLKRGMWAPLQEWLLAAEYVLAQGNNQVMLCERGIRTFETSTRFTMDLSVIPAAKRLSHLPIIGDPSHATGYRYLVEPMAMASVAAGADGLIVEL</sequence>
<gene>
    <name evidence="3" type="ORF">S01H1_39619</name>
</gene>
<name>X0UIQ2_9ZZZZ</name>
<dbReference type="GO" id="GO:0016740">
    <property type="term" value="F:transferase activity"/>
    <property type="evidence" value="ECO:0007669"/>
    <property type="project" value="UniProtKB-KW"/>
</dbReference>
<organism evidence="3">
    <name type="scientific">marine sediment metagenome</name>
    <dbReference type="NCBI Taxonomy" id="412755"/>
    <lineage>
        <taxon>unclassified sequences</taxon>
        <taxon>metagenomes</taxon>
        <taxon>ecological metagenomes</taxon>
    </lineage>
</organism>
<dbReference type="EMBL" id="BARS01025025">
    <property type="protein sequence ID" value="GAG00258.1"/>
    <property type="molecule type" value="Genomic_DNA"/>
</dbReference>
<evidence type="ECO:0000256" key="1">
    <source>
        <dbReference type="ARBA" id="ARBA00022679"/>
    </source>
</evidence>
<keyword evidence="1" id="KW-0808">Transferase</keyword>
<accession>X0UIQ2</accession>
<dbReference type="Pfam" id="PF00793">
    <property type="entry name" value="DAHP_synth_1"/>
    <property type="match status" value="1"/>
</dbReference>
<dbReference type="GO" id="GO:0009073">
    <property type="term" value="P:aromatic amino acid family biosynthetic process"/>
    <property type="evidence" value="ECO:0007669"/>
    <property type="project" value="InterPro"/>
</dbReference>
<dbReference type="Gene3D" id="3.30.70.1140">
    <property type="entry name" value="Phospho-2-dehydro-3-deoxyheptonate aldolase, domain 1"/>
    <property type="match status" value="1"/>
</dbReference>
<dbReference type="NCBIfam" id="NF009239">
    <property type="entry name" value="PRK12595.1"/>
    <property type="match status" value="1"/>
</dbReference>
<proteinExistence type="predicted"/>
<dbReference type="InterPro" id="IPR006218">
    <property type="entry name" value="DAHP1/KDSA"/>
</dbReference>
<evidence type="ECO:0000313" key="3">
    <source>
        <dbReference type="EMBL" id="GAG00258.1"/>
    </source>
</evidence>
<dbReference type="PANTHER" id="PTHR43018">
    <property type="entry name" value="PHOSPHO-2-DEHYDRO-3-DEOXYHEPTONATE ALDOLASE"/>
    <property type="match status" value="1"/>
</dbReference>
<dbReference type="NCBIfam" id="TIGR01361">
    <property type="entry name" value="DAHP_synth_Bsub"/>
    <property type="match status" value="1"/>
</dbReference>
<evidence type="ECO:0000259" key="2">
    <source>
        <dbReference type="Pfam" id="PF00793"/>
    </source>
</evidence>
<dbReference type="SUPFAM" id="SSF51569">
    <property type="entry name" value="Aldolase"/>
    <property type="match status" value="1"/>
</dbReference>
<dbReference type="InterPro" id="IPR052899">
    <property type="entry name" value="Class-I_DAHP_synthase"/>
</dbReference>
<feature type="domain" description="DAHP synthetase I/KDSA" evidence="2">
    <location>
        <begin position="50"/>
        <end position="266"/>
    </location>
</feature>
<comment type="caution">
    <text evidence="3">The sequence shown here is derived from an EMBL/GenBank/DDBJ whole genome shotgun (WGS) entry which is preliminary data.</text>
</comment>
<dbReference type="GO" id="GO:0016832">
    <property type="term" value="F:aldehyde-lyase activity"/>
    <property type="evidence" value="ECO:0007669"/>
    <property type="project" value="InterPro"/>
</dbReference>
<dbReference type="InterPro" id="IPR013785">
    <property type="entry name" value="Aldolase_TIM"/>
</dbReference>
<protein>
    <recommendedName>
        <fullName evidence="2">DAHP synthetase I/KDSA domain-containing protein</fullName>
    </recommendedName>
</protein>
<feature type="non-terminal residue" evidence="3">
    <location>
        <position position="267"/>
    </location>
</feature>
<dbReference type="AlphaFoldDB" id="X0UIQ2"/>
<dbReference type="PANTHER" id="PTHR43018:SF1">
    <property type="entry name" value="PROTEIN AROA(G)"/>
    <property type="match status" value="1"/>
</dbReference>
<feature type="non-terminal residue" evidence="3">
    <location>
        <position position="1"/>
    </location>
</feature>
<dbReference type="NCBIfam" id="NF006421">
    <property type="entry name" value="PRK08673.1"/>
    <property type="match status" value="1"/>
</dbReference>
<reference evidence="3" key="1">
    <citation type="journal article" date="2014" name="Front. Microbiol.">
        <title>High frequency of phylogenetically diverse reductive dehalogenase-homologous genes in deep subseafloor sedimentary metagenomes.</title>
        <authorList>
            <person name="Kawai M."/>
            <person name="Futagami T."/>
            <person name="Toyoda A."/>
            <person name="Takaki Y."/>
            <person name="Nishi S."/>
            <person name="Hori S."/>
            <person name="Arai W."/>
            <person name="Tsubouchi T."/>
            <person name="Morono Y."/>
            <person name="Uchiyama I."/>
            <person name="Ito T."/>
            <person name="Fujiyama A."/>
            <person name="Inagaki F."/>
            <person name="Takami H."/>
        </authorList>
    </citation>
    <scope>NUCLEOTIDE SEQUENCE</scope>
    <source>
        <strain evidence="3">Expedition CK06-06</strain>
    </source>
</reference>
<dbReference type="InterPro" id="IPR006268">
    <property type="entry name" value="DAHP_syn_2"/>
</dbReference>